<dbReference type="AlphaFoldDB" id="A0AA88YC62"/>
<organism evidence="1 2">
    <name type="scientific">Pinctada imbricata</name>
    <name type="common">Atlantic pearl-oyster</name>
    <name type="synonym">Pinctada martensii</name>
    <dbReference type="NCBI Taxonomy" id="66713"/>
    <lineage>
        <taxon>Eukaryota</taxon>
        <taxon>Metazoa</taxon>
        <taxon>Spiralia</taxon>
        <taxon>Lophotrochozoa</taxon>
        <taxon>Mollusca</taxon>
        <taxon>Bivalvia</taxon>
        <taxon>Autobranchia</taxon>
        <taxon>Pteriomorphia</taxon>
        <taxon>Pterioida</taxon>
        <taxon>Pterioidea</taxon>
        <taxon>Pteriidae</taxon>
        <taxon>Pinctada</taxon>
    </lineage>
</organism>
<proteinExistence type="predicted"/>
<accession>A0AA88YC62</accession>
<protein>
    <submittedName>
        <fullName evidence="1">Uncharacterized protein</fullName>
    </submittedName>
</protein>
<name>A0AA88YC62_PINIB</name>
<comment type="caution">
    <text evidence="1">The sequence shown here is derived from an EMBL/GenBank/DDBJ whole genome shotgun (WGS) entry which is preliminary data.</text>
</comment>
<evidence type="ECO:0000313" key="2">
    <source>
        <dbReference type="Proteomes" id="UP001186944"/>
    </source>
</evidence>
<reference evidence="1" key="1">
    <citation type="submission" date="2019-08" db="EMBL/GenBank/DDBJ databases">
        <title>The improved chromosome-level genome for the pearl oyster Pinctada fucata martensii using PacBio sequencing and Hi-C.</title>
        <authorList>
            <person name="Zheng Z."/>
        </authorList>
    </citation>
    <scope>NUCLEOTIDE SEQUENCE</scope>
    <source>
        <strain evidence="1">ZZ-2019</strain>
        <tissue evidence="1">Adductor muscle</tissue>
    </source>
</reference>
<keyword evidence="2" id="KW-1185">Reference proteome</keyword>
<sequence length="114" mass="12948">MCGDVFQILVQEGDNIEFNEEKNAKTYSTHVSDERRHVVISIPVYSSTTRDPCYTTDAGCSILGEINVNPPENGWPENTNDYSIKFQFGRTELFVSVHDTTNDRQYDATFDMLG</sequence>
<gene>
    <name evidence="1" type="ORF">FSP39_020637</name>
</gene>
<dbReference type="Proteomes" id="UP001186944">
    <property type="component" value="Unassembled WGS sequence"/>
</dbReference>
<evidence type="ECO:0000313" key="1">
    <source>
        <dbReference type="EMBL" id="KAK3098559.1"/>
    </source>
</evidence>
<dbReference type="EMBL" id="VSWD01000007">
    <property type="protein sequence ID" value="KAK3098559.1"/>
    <property type="molecule type" value="Genomic_DNA"/>
</dbReference>